<reference evidence="1 2" key="1">
    <citation type="submission" date="2016-11" db="EMBL/GenBank/DDBJ databases">
        <authorList>
            <person name="Jaros S."/>
            <person name="Januszkiewicz K."/>
            <person name="Wedrychowicz H."/>
        </authorList>
    </citation>
    <scope>NUCLEOTIDE SEQUENCE [LARGE SCALE GENOMIC DNA]</scope>
    <source>
        <strain evidence="1 2">DSM 26991</strain>
    </source>
</reference>
<name>A0A1M4SDS5_9BACE</name>
<dbReference type="EMBL" id="FQTV01000001">
    <property type="protein sequence ID" value="SHE30315.1"/>
    <property type="molecule type" value="Genomic_DNA"/>
</dbReference>
<sequence length="89" mass="10538">MKILDGIINILQMVLPFLKKKDAKQVQDFTELVKSQFDYLMEQVTRFEKDYFELSEKVKLMYQEMITLNAQLNTALKEQCIVVGCKDRQ</sequence>
<proteinExistence type="predicted"/>
<organism evidence="1 2">
    <name type="scientific">Bacteroides luti</name>
    <dbReference type="NCBI Taxonomy" id="1297750"/>
    <lineage>
        <taxon>Bacteria</taxon>
        <taxon>Pseudomonadati</taxon>
        <taxon>Bacteroidota</taxon>
        <taxon>Bacteroidia</taxon>
        <taxon>Bacteroidales</taxon>
        <taxon>Bacteroidaceae</taxon>
        <taxon>Bacteroides</taxon>
    </lineage>
</organism>
<evidence type="ECO:0000313" key="2">
    <source>
        <dbReference type="Proteomes" id="UP000184509"/>
    </source>
</evidence>
<dbReference type="AlphaFoldDB" id="A0A1M4SDS5"/>
<evidence type="ECO:0000313" key="1">
    <source>
        <dbReference type="EMBL" id="SHE30315.1"/>
    </source>
</evidence>
<protein>
    <submittedName>
        <fullName evidence="1">Uncharacterized protein</fullName>
    </submittedName>
</protein>
<dbReference type="RefSeq" id="WP_245797036.1">
    <property type="nucleotide sequence ID" value="NZ_FQTV01000001.1"/>
</dbReference>
<gene>
    <name evidence="1" type="ORF">SAMN05444405_10174</name>
</gene>
<accession>A0A1M4SDS5</accession>
<dbReference type="Proteomes" id="UP000184509">
    <property type="component" value="Unassembled WGS sequence"/>
</dbReference>
<keyword evidence="2" id="KW-1185">Reference proteome</keyword>